<sequence>MNFCCFCFKKKKETVPDGAKEPEVKIQQQDEGKRPINIKKASKPLNGDASSSNGTASQNYSFLEQAKGVGAGAAAQVNAIGVGAAENVKAIGKGAFNLLPNNIKGYFGKKNDRKEPRAVKPQHWKEEEEMRQKRIRQEKEEENRRQRDLAEEKRKQEKIRQEKEEEERRKRASENNSEGTSMVAGITGSLLSAISTVTNASAQALGAVQRSTSTQAQRTGETSTSTHTQGTWRPSTSTHAQGTSRPKETRPVENKGENGGPPPDPPPCKFPPLGSFSPIEPLEPPDPPDAPALLRLLINLSSVSPRALAQTLDLDFPVSTSETRSVPLHHSDIVTCLCTIIAKYVVAARLPSPETPLLAYISLCGNFFPTIGSFMIVESTLYSAIECLLPATSYSAIECLFPVASFYSAIECLLPITSWFQICLTFSRVEYLMLNCRFSAWLWFQIFIIITLMKPTSTSILPLFLYRCCSCFARSAFGLEDCSTDDLFSVLFKGSASWCHIASAIVASITIVISALVAVPITSTSSLIVFFVFYGVIPLLKPSIVEILRRFSNVSCLCIMIASIFVFLLVFSCSKVVSQYGFVIIFVNNSSSNGD</sequence>
<proteinExistence type="predicted"/>
<feature type="compositionally biased region" description="Basic and acidic residues" evidence="1">
    <location>
        <begin position="109"/>
        <end position="173"/>
    </location>
</feature>
<evidence type="ECO:0000313" key="4">
    <source>
        <dbReference type="Proteomes" id="UP000823674"/>
    </source>
</evidence>
<dbReference type="Proteomes" id="UP000823674">
    <property type="component" value="Chromosome A10"/>
</dbReference>
<keyword evidence="2" id="KW-0472">Membrane</keyword>
<organism evidence="3 4">
    <name type="scientific">Brassica rapa subsp. trilocularis</name>
    <dbReference type="NCBI Taxonomy" id="1813537"/>
    <lineage>
        <taxon>Eukaryota</taxon>
        <taxon>Viridiplantae</taxon>
        <taxon>Streptophyta</taxon>
        <taxon>Embryophyta</taxon>
        <taxon>Tracheophyta</taxon>
        <taxon>Spermatophyta</taxon>
        <taxon>Magnoliopsida</taxon>
        <taxon>eudicotyledons</taxon>
        <taxon>Gunneridae</taxon>
        <taxon>Pentapetalae</taxon>
        <taxon>rosids</taxon>
        <taxon>malvids</taxon>
        <taxon>Brassicales</taxon>
        <taxon>Brassicaceae</taxon>
        <taxon>Brassiceae</taxon>
        <taxon>Brassica</taxon>
    </lineage>
</organism>
<feature type="transmembrane region" description="Helical" evidence="2">
    <location>
        <begin position="551"/>
        <end position="571"/>
    </location>
</feature>
<feature type="transmembrane region" description="Helical" evidence="2">
    <location>
        <begin position="527"/>
        <end position="544"/>
    </location>
</feature>
<feature type="compositionally biased region" description="Polar residues" evidence="1">
    <location>
        <begin position="209"/>
        <end position="244"/>
    </location>
</feature>
<evidence type="ECO:0000256" key="1">
    <source>
        <dbReference type="SAM" id="MobiDB-lite"/>
    </source>
</evidence>
<protein>
    <submittedName>
        <fullName evidence="3">Uncharacterized protein</fullName>
    </submittedName>
</protein>
<feature type="region of interest" description="Disordered" evidence="1">
    <location>
        <begin position="13"/>
        <end position="56"/>
    </location>
</feature>
<feature type="region of interest" description="Disordered" evidence="1">
    <location>
        <begin position="106"/>
        <end position="183"/>
    </location>
</feature>
<keyword evidence="4" id="KW-1185">Reference proteome</keyword>
<dbReference type="CDD" id="cd22249">
    <property type="entry name" value="UDM1_RNF168_RNF169-like"/>
    <property type="match status" value="1"/>
</dbReference>
<keyword evidence="2" id="KW-1133">Transmembrane helix</keyword>
<feature type="compositionally biased region" description="Pro residues" evidence="1">
    <location>
        <begin position="260"/>
        <end position="270"/>
    </location>
</feature>
<feature type="compositionally biased region" description="Basic and acidic residues" evidence="1">
    <location>
        <begin position="245"/>
        <end position="256"/>
    </location>
</feature>
<evidence type="ECO:0000256" key="2">
    <source>
        <dbReference type="SAM" id="Phobius"/>
    </source>
</evidence>
<dbReference type="EMBL" id="JADBGQ010000010">
    <property type="protein sequence ID" value="KAG5376391.1"/>
    <property type="molecule type" value="Genomic_DNA"/>
</dbReference>
<accession>A0ABQ7KSB3</accession>
<gene>
    <name evidence="3" type="primary">A10p023840.1_BraROA</name>
    <name evidence="3" type="ORF">IGI04_040987</name>
</gene>
<feature type="transmembrane region" description="Helical" evidence="2">
    <location>
        <begin position="498"/>
        <end position="521"/>
    </location>
</feature>
<evidence type="ECO:0000313" key="3">
    <source>
        <dbReference type="EMBL" id="KAG5376391.1"/>
    </source>
</evidence>
<name>A0ABQ7KSB3_BRACM</name>
<feature type="region of interest" description="Disordered" evidence="1">
    <location>
        <begin position="208"/>
        <end position="287"/>
    </location>
</feature>
<feature type="compositionally biased region" description="Basic and acidic residues" evidence="1">
    <location>
        <begin position="13"/>
        <end position="34"/>
    </location>
</feature>
<comment type="caution">
    <text evidence="3">The sequence shown here is derived from an EMBL/GenBank/DDBJ whole genome shotgun (WGS) entry which is preliminary data.</text>
</comment>
<reference evidence="3 4" key="1">
    <citation type="submission" date="2021-03" db="EMBL/GenBank/DDBJ databases">
        <authorList>
            <person name="King G.J."/>
            <person name="Bancroft I."/>
            <person name="Baten A."/>
            <person name="Bloomfield J."/>
            <person name="Borpatragohain P."/>
            <person name="He Z."/>
            <person name="Irish N."/>
            <person name="Irwin J."/>
            <person name="Liu K."/>
            <person name="Mauleon R.P."/>
            <person name="Moore J."/>
            <person name="Morris R."/>
            <person name="Ostergaard L."/>
            <person name="Wang B."/>
            <person name="Wells R."/>
        </authorList>
    </citation>
    <scope>NUCLEOTIDE SEQUENCE [LARGE SCALE GENOMIC DNA]</scope>
    <source>
        <strain evidence="3">R-o-18</strain>
        <tissue evidence="3">Leaf</tissue>
    </source>
</reference>
<keyword evidence="2" id="KW-0812">Transmembrane</keyword>